<feature type="domain" description="Fido" evidence="1">
    <location>
        <begin position="77"/>
        <end position="209"/>
    </location>
</feature>
<accession>F2B949</accession>
<proteinExistence type="predicted"/>
<dbReference type="SUPFAM" id="SSF140931">
    <property type="entry name" value="Fic-like"/>
    <property type="match status" value="1"/>
</dbReference>
<dbReference type="InterPro" id="IPR040198">
    <property type="entry name" value="Fido_containing"/>
</dbReference>
<dbReference type="OrthoDB" id="9807853at2"/>
<evidence type="ECO:0000313" key="3">
    <source>
        <dbReference type="Proteomes" id="UP000004105"/>
    </source>
</evidence>
<protein>
    <recommendedName>
        <fullName evidence="1">Fido domain-containing protein</fullName>
    </recommendedName>
</protein>
<keyword evidence="3" id="KW-1185">Reference proteome</keyword>
<dbReference type="EMBL" id="AFAY01000004">
    <property type="protein sequence ID" value="EGF12088.1"/>
    <property type="molecule type" value="Genomic_DNA"/>
</dbReference>
<dbReference type="Pfam" id="PF02661">
    <property type="entry name" value="Fic"/>
    <property type="match status" value="1"/>
</dbReference>
<dbReference type="RefSeq" id="WP_007341307.1">
    <property type="nucleotide sequence ID" value="NZ_GL878494.1"/>
</dbReference>
<gene>
    <name evidence="2" type="ORF">HMPREF9123_0294</name>
</gene>
<dbReference type="InterPro" id="IPR036597">
    <property type="entry name" value="Fido-like_dom_sf"/>
</dbReference>
<name>F2B949_9NEIS</name>
<dbReference type="InterPro" id="IPR003812">
    <property type="entry name" value="Fido"/>
</dbReference>
<dbReference type="STRING" id="267212.GCA_001063965_00722"/>
<evidence type="ECO:0000313" key="2">
    <source>
        <dbReference type="EMBL" id="EGF12088.1"/>
    </source>
</evidence>
<reference evidence="2 3" key="1">
    <citation type="submission" date="2011-02" db="EMBL/GenBank/DDBJ databases">
        <authorList>
            <person name="Muzny D."/>
            <person name="Qin X."/>
            <person name="Deng J."/>
            <person name="Jiang H."/>
            <person name="Liu Y."/>
            <person name="Qu J."/>
            <person name="Song X.-Z."/>
            <person name="Zhang L."/>
            <person name="Thornton R."/>
            <person name="Coyle M."/>
            <person name="Francisco L."/>
            <person name="Jackson L."/>
            <person name="Javaid M."/>
            <person name="Korchina V."/>
            <person name="Kovar C."/>
            <person name="Mata R."/>
            <person name="Mathew T."/>
            <person name="Ngo R."/>
            <person name="Nguyen L."/>
            <person name="Nguyen N."/>
            <person name="Okwuonu G."/>
            <person name="Ongeri F."/>
            <person name="Pham C."/>
            <person name="Simmons D."/>
            <person name="Wilczek-Boney K."/>
            <person name="Hale W."/>
            <person name="Jakkamsetti A."/>
            <person name="Pham P."/>
            <person name="Ruth R."/>
            <person name="San Lucas F."/>
            <person name="Warren J."/>
            <person name="Zhang J."/>
            <person name="Zhao Z."/>
            <person name="Zhou C."/>
            <person name="Zhu D."/>
            <person name="Lee S."/>
            <person name="Bess C."/>
            <person name="Blankenburg K."/>
            <person name="Forbes L."/>
            <person name="Fu Q."/>
            <person name="Gubbala S."/>
            <person name="Hirani K."/>
            <person name="Jayaseelan J.C."/>
            <person name="Lara F."/>
            <person name="Munidasa M."/>
            <person name="Palculict T."/>
            <person name="Patil S."/>
            <person name="Pu L.-L."/>
            <person name="Saada N."/>
            <person name="Tang L."/>
            <person name="Weissenberger G."/>
            <person name="Zhu Y."/>
            <person name="Hemphill L."/>
            <person name="Shang Y."/>
            <person name="Youmans B."/>
            <person name="Ayvaz T."/>
            <person name="Ross M."/>
            <person name="Santibanez J."/>
            <person name="Aqrawi P."/>
            <person name="Gross S."/>
            <person name="Joshi V."/>
            <person name="Fowler G."/>
            <person name="Nazareth L."/>
            <person name="Reid J."/>
            <person name="Worley K."/>
            <person name="Petrosino J."/>
            <person name="Highlander S."/>
            <person name="Gibbs R."/>
        </authorList>
    </citation>
    <scope>NUCLEOTIDE SEQUENCE [LARGE SCALE GENOMIC DNA]</scope>
    <source>
        <strain evidence="2 3">ATCC BAA-1200</strain>
    </source>
</reference>
<sequence>MQDKFHLSREQNRFLAKKNIAAVVHSISRLENVNTTFPQTQTIVNGMSVGGVSTDDVQTILNLKNAWQYILAADAPFDWNLLCRINGFVAYNESLAWGEMRTGRVGIGGVGYVPPVPRQPEIEQTLANLAALPVSATARTLKTMYRMMRAQWFWDGNKRTAIIAANYQMIAAGAGIINIAQAQLEHWHALLSAFYESGDDGEIVRWTYQHCVHGIEMPQP</sequence>
<comment type="caution">
    <text evidence="2">The sequence shown here is derived from an EMBL/GenBank/DDBJ whole genome shotgun (WGS) entry which is preliminary data.</text>
</comment>
<dbReference type="PANTHER" id="PTHR13504:SF38">
    <property type="entry name" value="FIDO DOMAIN-CONTAINING PROTEIN"/>
    <property type="match status" value="1"/>
</dbReference>
<dbReference type="Gene3D" id="1.10.3290.10">
    <property type="entry name" value="Fido-like domain"/>
    <property type="match status" value="1"/>
</dbReference>
<dbReference type="PROSITE" id="PS51459">
    <property type="entry name" value="FIDO"/>
    <property type="match status" value="1"/>
</dbReference>
<dbReference type="PANTHER" id="PTHR13504">
    <property type="entry name" value="FIDO DOMAIN-CONTAINING PROTEIN DDB_G0283145"/>
    <property type="match status" value="1"/>
</dbReference>
<evidence type="ECO:0000259" key="1">
    <source>
        <dbReference type="PROSITE" id="PS51459"/>
    </source>
</evidence>
<dbReference type="HOGENOM" id="CLU_077430_1_1_4"/>
<organism evidence="2 3">
    <name type="scientific">Neisseria bacilliformis ATCC BAA-1200</name>
    <dbReference type="NCBI Taxonomy" id="888742"/>
    <lineage>
        <taxon>Bacteria</taxon>
        <taxon>Pseudomonadati</taxon>
        <taxon>Pseudomonadota</taxon>
        <taxon>Betaproteobacteria</taxon>
        <taxon>Neisseriales</taxon>
        <taxon>Neisseriaceae</taxon>
        <taxon>Neisseria</taxon>
    </lineage>
</organism>
<dbReference type="AlphaFoldDB" id="F2B949"/>
<dbReference type="Proteomes" id="UP000004105">
    <property type="component" value="Unassembled WGS sequence"/>
</dbReference>